<dbReference type="EMBL" id="JWZT01002870">
    <property type="protein sequence ID" value="KII68359.1"/>
    <property type="molecule type" value="Genomic_DNA"/>
</dbReference>
<protein>
    <submittedName>
        <fullName evidence="2">Uncharacterized protein</fullName>
    </submittedName>
</protein>
<proteinExistence type="predicted"/>
<evidence type="ECO:0000256" key="1">
    <source>
        <dbReference type="SAM" id="Phobius"/>
    </source>
</evidence>
<feature type="transmembrane region" description="Helical" evidence="1">
    <location>
        <begin position="22"/>
        <end position="41"/>
    </location>
</feature>
<feature type="transmembrane region" description="Helical" evidence="1">
    <location>
        <begin position="99"/>
        <end position="120"/>
    </location>
</feature>
<reference evidence="2 3" key="1">
    <citation type="journal article" date="2014" name="Genome Biol. Evol.">
        <title>The genome of the myxosporean Thelohanellus kitauei shows adaptations to nutrient acquisition within its fish host.</title>
        <authorList>
            <person name="Yang Y."/>
            <person name="Xiong J."/>
            <person name="Zhou Z."/>
            <person name="Huo F."/>
            <person name="Miao W."/>
            <person name="Ran C."/>
            <person name="Liu Y."/>
            <person name="Zhang J."/>
            <person name="Feng J."/>
            <person name="Wang M."/>
            <person name="Wang M."/>
            <person name="Wang L."/>
            <person name="Yao B."/>
        </authorList>
    </citation>
    <scope>NUCLEOTIDE SEQUENCE [LARGE SCALE GENOMIC DNA]</scope>
    <source>
        <strain evidence="2">Wuqing</strain>
    </source>
</reference>
<keyword evidence="1" id="KW-0812">Transmembrane</keyword>
<evidence type="ECO:0000313" key="3">
    <source>
        <dbReference type="Proteomes" id="UP000031668"/>
    </source>
</evidence>
<keyword evidence="1" id="KW-0472">Membrane</keyword>
<dbReference type="Proteomes" id="UP000031668">
    <property type="component" value="Unassembled WGS sequence"/>
</dbReference>
<keyword evidence="1" id="KW-1133">Transmembrane helix</keyword>
<feature type="transmembrane region" description="Helical" evidence="1">
    <location>
        <begin position="62"/>
        <end position="87"/>
    </location>
</feature>
<accession>A0A0C2ISD7</accession>
<comment type="caution">
    <text evidence="2">The sequence shown here is derived from an EMBL/GenBank/DDBJ whole genome shotgun (WGS) entry which is preliminary data.</text>
</comment>
<keyword evidence="3" id="KW-1185">Reference proteome</keyword>
<evidence type="ECO:0000313" key="2">
    <source>
        <dbReference type="EMBL" id="KII68359.1"/>
    </source>
</evidence>
<sequence length="178" mass="20500">MSLLSDVDIQSNILISKSYNDFYYFLNVICLSITCILCVLVQMGICTNMMSRPRISSFDYCFIFVGFVHIYTILFSGPALIVSSLLGEWVIGEKMCIKIAISVFDTFILSGSIETVFLIIDVIQLLKSNFGLYGVYSINKNLCHVLCHPDSYTLRNLFFAYLMKYDFTFYLYFIKSKR</sequence>
<dbReference type="AlphaFoldDB" id="A0A0C2ISD7"/>
<name>A0A0C2ISD7_THEKT</name>
<organism evidence="2 3">
    <name type="scientific">Thelohanellus kitauei</name>
    <name type="common">Myxosporean</name>
    <dbReference type="NCBI Taxonomy" id="669202"/>
    <lineage>
        <taxon>Eukaryota</taxon>
        <taxon>Metazoa</taxon>
        <taxon>Cnidaria</taxon>
        <taxon>Myxozoa</taxon>
        <taxon>Myxosporea</taxon>
        <taxon>Bivalvulida</taxon>
        <taxon>Platysporina</taxon>
        <taxon>Myxobolidae</taxon>
        <taxon>Thelohanellus</taxon>
    </lineage>
</organism>
<gene>
    <name evidence="2" type="ORF">RF11_06804</name>
</gene>
<dbReference type="OrthoDB" id="10575079at2759"/>